<name>A0A1V3C0V6_9ACTN</name>
<accession>A0A1V3C0V6</accession>
<dbReference type="OrthoDB" id="3429271at2"/>
<keyword evidence="2" id="KW-1185">Reference proteome</keyword>
<gene>
    <name evidence="1" type="ORF">NOSIN_11160</name>
</gene>
<comment type="caution">
    <text evidence="1">The sequence shown here is derived from an EMBL/GenBank/DDBJ whole genome shotgun (WGS) entry which is preliminary data.</text>
</comment>
<dbReference type="EMBL" id="MCOK01000001">
    <property type="protein sequence ID" value="OOC54293.1"/>
    <property type="molecule type" value="Genomic_DNA"/>
</dbReference>
<evidence type="ECO:0000313" key="2">
    <source>
        <dbReference type="Proteomes" id="UP000189004"/>
    </source>
</evidence>
<organism evidence="1 2">
    <name type="scientific">Nocardiopsis sinuspersici</name>
    <dbReference type="NCBI Taxonomy" id="501010"/>
    <lineage>
        <taxon>Bacteria</taxon>
        <taxon>Bacillati</taxon>
        <taxon>Actinomycetota</taxon>
        <taxon>Actinomycetes</taxon>
        <taxon>Streptosporangiales</taxon>
        <taxon>Nocardiopsidaceae</taxon>
        <taxon>Nocardiopsis</taxon>
    </lineage>
</organism>
<dbReference type="AlphaFoldDB" id="A0A1V3C0V6"/>
<evidence type="ECO:0000313" key="1">
    <source>
        <dbReference type="EMBL" id="OOC54293.1"/>
    </source>
</evidence>
<reference evidence="2" key="1">
    <citation type="submission" date="2016-08" db="EMBL/GenBank/DDBJ databases">
        <authorList>
            <person name="Tokovenko B."/>
            <person name="Kalinowski J."/>
        </authorList>
    </citation>
    <scope>NUCLEOTIDE SEQUENCE [LARGE SCALE GENOMIC DNA]</scope>
    <source>
        <strain evidence="2">UTMC102</strain>
    </source>
</reference>
<dbReference type="STRING" id="501010.NOSIN_11160"/>
<protein>
    <submittedName>
        <fullName evidence="1">Uncharacterized protein</fullName>
    </submittedName>
</protein>
<dbReference type="RefSeq" id="WP_077690696.1">
    <property type="nucleotide sequence ID" value="NZ_MCOK01000001.1"/>
</dbReference>
<dbReference type="Proteomes" id="UP000189004">
    <property type="component" value="Unassembled WGS sequence"/>
</dbReference>
<proteinExistence type="predicted"/>
<sequence>MLRELFMSLIHTLFGPPPGKGRPNHHDVVEERLAFTARLPTSSQGLWFDASFDLVVVWYRAAGSEHARDRAVLQGALIREAARRSTDFALGDHGRAQAEVSCALTEGGGFGVRTIHDLGVGVALTAHEEDLALERQRQLVWHRAEVAREEHRVRMRRVQELREEVLHDPLVARVWWFEQHQERWNEIAVAGAALDLLSPCQVSGSDTGHAWPGGTTSAEEPEEDPVLDAFLSGLEGHEKAAVLQRLTDILEAFERRDLAQRLREQWPQS</sequence>